<keyword evidence="2" id="KW-0645">Protease</keyword>
<proteinExistence type="predicted"/>
<evidence type="ECO:0000256" key="1">
    <source>
        <dbReference type="SAM" id="SignalP"/>
    </source>
</evidence>
<accession>A0A831QPL3</accession>
<keyword evidence="2" id="KW-0121">Carboxypeptidase</keyword>
<feature type="signal peptide" evidence="1">
    <location>
        <begin position="1"/>
        <end position="18"/>
    </location>
</feature>
<dbReference type="InterPro" id="IPR013784">
    <property type="entry name" value="Carb-bd-like_fold"/>
</dbReference>
<gene>
    <name evidence="2" type="ORF">ENH87_05910</name>
</gene>
<dbReference type="AlphaFoldDB" id="A0A831QPL3"/>
<dbReference type="Pfam" id="PF13715">
    <property type="entry name" value="CarbopepD_reg_2"/>
    <property type="match status" value="1"/>
</dbReference>
<protein>
    <submittedName>
        <fullName evidence="2">Carboxypeptidase-like regulatory domain-containing protein</fullName>
    </submittedName>
</protein>
<sequence length="130" mass="13975">MKTVFLFVSLMLSMAAAAQSYGSVSGTIIDMEMNGEPLLFANIELKGAQKSAQTNLNGNFEIAEVDPGTYILAISFPGYETLEMPVKIEQNKRVSVQRELNAKSIDIGAALQAEGISKRQISGLVSSSSR</sequence>
<dbReference type="SUPFAM" id="SSF49452">
    <property type="entry name" value="Starch-binding domain-like"/>
    <property type="match status" value="1"/>
</dbReference>
<keyword evidence="2" id="KW-0378">Hydrolase</keyword>
<evidence type="ECO:0000313" key="2">
    <source>
        <dbReference type="EMBL" id="HEA20436.1"/>
    </source>
</evidence>
<comment type="caution">
    <text evidence="2">The sequence shown here is derived from an EMBL/GenBank/DDBJ whole genome shotgun (WGS) entry which is preliminary data.</text>
</comment>
<reference evidence="2" key="1">
    <citation type="journal article" date="2020" name="mSystems">
        <title>Genome- and Community-Level Interaction Insights into Carbon Utilization and Element Cycling Functions of Hydrothermarchaeota in Hydrothermal Sediment.</title>
        <authorList>
            <person name="Zhou Z."/>
            <person name="Liu Y."/>
            <person name="Xu W."/>
            <person name="Pan J."/>
            <person name="Luo Z.H."/>
            <person name="Li M."/>
        </authorList>
    </citation>
    <scope>NUCLEOTIDE SEQUENCE [LARGE SCALE GENOMIC DNA]</scope>
    <source>
        <strain evidence="2">HyVt-345</strain>
    </source>
</reference>
<feature type="chain" id="PRO_5032715632" evidence="1">
    <location>
        <begin position="19"/>
        <end position="130"/>
    </location>
</feature>
<name>A0A831QPL3_9FLAO</name>
<dbReference type="GO" id="GO:0030246">
    <property type="term" value="F:carbohydrate binding"/>
    <property type="evidence" value="ECO:0007669"/>
    <property type="project" value="InterPro"/>
</dbReference>
<dbReference type="Proteomes" id="UP000886191">
    <property type="component" value="Unassembled WGS sequence"/>
</dbReference>
<dbReference type="Gene3D" id="2.60.40.1120">
    <property type="entry name" value="Carboxypeptidase-like, regulatory domain"/>
    <property type="match status" value="1"/>
</dbReference>
<organism evidence="2">
    <name type="scientific">Pricia antarctica</name>
    <dbReference type="NCBI Taxonomy" id="641691"/>
    <lineage>
        <taxon>Bacteria</taxon>
        <taxon>Pseudomonadati</taxon>
        <taxon>Bacteroidota</taxon>
        <taxon>Flavobacteriia</taxon>
        <taxon>Flavobacteriales</taxon>
        <taxon>Flavobacteriaceae</taxon>
        <taxon>Pricia</taxon>
    </lineage>
</organism>
<dbReference type="EMBL" id="DRGL01000023">
    <property type="protein sequence ID" value="HEA20436.1"/>
    <property type="molecule type" value="Genomic_DNA"/>
</dbReference>
<dbReference type="GO" id="GO:0004180">
    <property type="term" value="F:carboxypeptidase activity"/>
    <property type="evidence" value="ECO:0007669"/>
    <property type="project" value="UniProtKB-KW"/>
</dbReference>
<keyword evidence="1" id="KW-0732">Signal</keyword>